<feature type="signal peptide" evidence="1">
    <location>
        <begin position="1"/>
        <end position="20"/>
    </location>
</feature>
<feature type="chain" id="PRO_5038633809" description="Intracellular proteinase inhibitor BsuPI domain-containing protein" evidence="1">
    <location>
        <begin position="21"/>
        <end position="229"/>
    </location>
</feature>
<dbReference type="EMBL" id="CP051128">
    <property type="protein sequence ID" value="QIZ09421.1"/>
    <property type="molecule type" value="Genomic_DNA"/>
</dbReference>
<gene>
    <name evidence="3" type="ORF">HFZ78_24290</name>
</gene>
<dbReference type="PROSITE" id="PS51257">
    <property type="entry name" value="PROKAR_LIPOPROTEIN"/>
    <property type="match status" value="1"/>
</dbReference>
<dbReference type="InterPro" id="IPR020481">
    <property type="entry name" value="Intracell_prot_inh_BsuPI"/>
</dbReference>
<proteinExistence type="predicted"/>
<dbReference type="AlphaFoldDB" id="A0A6H1P832"/>
<organism evidence="3 4">
    <name type="scientific">Priestia megaterium</name>
    <name type="common">Bacillus megaterium</name>
    <dbReference type="NCBI Taxonomy" id="1404"/>
    <lineage>
        <taxon>Bacteria</taxon>
        <taxon>Bacillati</taxon>
        <taxon>Bacillota</taxon>
        <taxon>Bacilli</taxon>
        <taxon>Bacillales</taxon>
        <taxon>Bacillaceae</taxon>
        <taxon>Priestia</taxon>
    </lineage>
</organism>
<protein>
    <recommendedName>
        <fullName evidence="2">Intracellular proteinase inhibitor BsuPI domain-containing protein</fullName>
    </recommendedName>
</protein>
<feature type="domain" description="Intracellular proteinase inhibitor BsuPI" evidence="2">
    <location>
        <begin position="54"/>
        <end position="146"/>
    </location>
</feature>
<evidence type="ECO:0000259" key="2">
    <source>
        <dbReference type="Pfam" id="PF12690"/>
    </source>
</evidence>
<accession>A0A6H1P832</accession>
<dbReference type="Proteomes" id="UP000501868">
    <property type="component" value="Chromosome"/>
</dbReference>
<dbReference type="Gene3D" id="2.60.40.2360">
    <property type="entry name" value="Intracellular proteinase inhibitor BsuPI"/>
    <property type="match status" value="1"/>
</dbReference>
<dbReference type="InterPro" id="IPR038144">
    <property type="entry name" value="IPI"/>
</dbReference>
<evidence type="ECO:0000313" key="3">
    <source>
        <dbReference type="EMBL" id="QIZ09421.1"/>
    </source>
</evidence>
<evidence type="ECO:0000256" key="1">
    <source>
        <dbReference type="SAM" id="SignalP"/>
    </source>
</evidence>
<reference evidence="3 4" key="2">
    <citation type="submission" date="2020-04" db="EMBL/GenBank/DDBJ databases">
        <authorList>
            <person name="Fomenkov A."/>
            <person name="Anton B.P."/>
            <person name="Roberts R.J."/>
        </authorList>
    </citation>
    <scope>NUCLEOTIDE SEQUENCE [LARGE SCALE GENOMIC DNA]</scope>
    <source>
        <strain evidence="3 4">S2</strain>
    </source>
</reference>
<name>A0A6H1P832_PRIMG</name>
<evidence type="ECO:0000313" key="4">
    <source>
        <dbReference type="Proteomes" id="UP000501868"/>
    </source>
</evidence>
<sequence>MRNNKLFFIISSALMIVLLAGCGTGDATKGSAEGTKIELPKQNEIVTKFHATIETKAVNDKMIIKYKVKNLSGKPQNLTFTSGLEADYIVYDLKGKKVKQYSEEVMSTQAIKEIELANNQEITKEFTISDLPNGQYRIEVFLTAKEEEAKVVTDLIVKNSFSKGTGVLTGQMDPHTIEIDMEGKKVAFQLTEDAIKQLSSLKEGDQVSFLYKENETGQKLIQKFILEKE</sequence>
<reference evidence="3 4" key="1">
    <citation type="submission" date="2020-04" db="EMBL/GenBank/DDBJ databases">
        <title>Genome-Wide Identification of 5-Methylcytosine Sites in Bacterial Genomes By High-Throughput Sequencing of MspJI Restriction Fragments.</title>
        <authorList>
            <person name="Wu V."/>
        </authorList>
    </citation>
    <scope>NUCLEOTIDE SEQUENCE [LARGE SCALE GENOMIC DNA]</scope>
    <source>
        <strain evidence="3 4">S2</strain>
    </source>
</reference>
<keyword evidence="1" id="KW-0732">Signal</keyword>
<dbReference type="Pfam" id="PF12690">
    <property type="entry name" value="BsuPI"/>
    <property type="match status" value="1"/>
</dbReference>